<dbReference type="Gene3D" id="3.40.30.10">
    <property type="entry name" value="Glutaredoxin"/>
    <property type="match status" value="1"/>
</dbReference>
<dbReference type="VEuPathDB" id="FungiDB:CC1G_07928"/>
<dbReference type="PROSITE" id="PS50404">
    <property type="entry name" value="GST_NTER"/>
    <property type="match status" value="1"/>
</dbReference>
<dbReference type="AlphaFoldDB" id="A8P6R8"/>
<evidence type="ECO:0000313" key="3">
    <source>
        <dbReference type="Proteomes" id="UP000001861"/>
    </source>
</evidence>
<evidence type="ECO:0000313" key="2">
    <source>
        <dbReference type="EMBL" id="EAU82646.1"/>
    </source>
</evidence>
<dbReference type="InterPro" id="IPR004045">
    <property type="entry name" value="Glutathione_S-Trfase_N"/>
</dbReference>
<dbReference type="Pfam" id="PF22041">
    <property type="entry name" value="GST_C_7"/>
    <property type="match status" value="1"/>
</dbReference>
<dbReference type="GeneID" id="6015825"/>
<organism evidence="2 3">
    <name type="scientific">Coprinopsis cinerea (strain Okayama-7 / 130 / ATCC MYA-4618 / FGSC 9003)</name>
    <name type="common">Inky cap fungus</name>
    <name type="synonym">Hormographiella aspergillata</name>
    <dbReference type="NCBI Taxonomy" id="240176"/>
    <lineage>
        <taxon>Eukaryota</taxon>
        <taxon>Fungi</taxon>
        <taxon>Dikarya</taxon>
        <taxon>Basidiomycota</taxon>
        <taxon>Agaricomycotina</taxon>
        <taxon>Agaricomycetes</taxon>
        <taxon>Agaricomycetidae</taxon>
        <taxon>Agaricales</taxon>
        <taxon>Agaricineae</taxon>
        <taxon>Psathyrellaceae</taxon>
        <taxon>Coprinopsis</taxon>
    </lineage>
</organism>
<keyword evidence="3" id="KW-1185">Reference proteome</keyword>
<comment type="caution">
    <text evidence="2">The sequence shown here is derived from an EMBL/GenBank/DDBJ whole genome shotgun (WGS) entry which is preliminary data.</text>
</comment>
<name>A8P6R8_COPC7</name>
<reference evidence="2 3" key="1">
    <citation type="journal article" date="2010" name="Proc. Natl. Acad. Sci. U.S.A.">
        <title>Insights into evolution of multicellular fungi from the assembled chromosomes of the mushroom Coprinopsis cinerea (Coprinus cinereus).</title>
        <authorList>
            <person name="Stajich J.E."/>
            <person name="Wilke S.K."/>
            <person name="Ahren D."/>
            <person name="Au C.H."/>
            <person name="Birren B.W."/>
            <person name="Borodovsky M."/>
            <person name="Burns C."/>
            <person name="Canback B."/>
            <person name="Casselton L.A."/>
            <person name="Cheng C.K."/>
            <person name="Deng J."/>
            <person name="Dietrich F.S."/>
            <person name="Fargo D.C."/>
            <person name="Farman M.L."/>
            <person name="Gathman A.C."/>
            <person name="Goldberg J."/>
            <person name="Guigo R."/>
            <person name="Hoegger P.J."/>
            <person name="Hooker J.B."/>
            <person name="Huggins A."/>
            <person name="James T.Y."/>
            <person name="Kamada T."/>
            <person name="Kilaru S."/>
            <person name="Kodira C."/>
            <person name="Kues U."/>
            <person name="Kupfer D."/>
            <person name="Kwan H.S."/>
            <person name="Lomsadze A."/>
            <person name="Li W."/>
            <person name="Lilly W.W."/>
            <person name="Ma L.J."/>
            <person name="Mackey A.J."/>
            <person name="Manning G."/>
            <person name="Martin F."/>
            <person name="Muraguchi H."/>
            <person name="Natvig D.O."/>
            <person name="Palmerini H."/>
            <person name="Ramesh M.A."/>
            <person name="Rehmeyer C.J."/>
            <person name="Roe B.A."/>
            <person name="Shenoy N."/>
            <person name="Stanke M."/>
            <person name="Ter-Hovhannisyan V."/>
            <person name="Tunlid A."/>
            <person name="Velagapudi R."/>
            <person name="Vision T.J."/>
            <person name="Zeng Q."/>
            <person name="Zolan M.E."/>
            <person name="Pukkila P.J."/>
        </authorList>
    </citation>
    <scope>NUCLEOTIDE SEQUENCE [LARGE SCALE GENOMIC DNA]</scope>
    <source>
        <strain evidence="3">Okayama-7 / 130 / ATCC MYA-4618 / FGSC 9003</strain>
    </source>
</reference>
<accession>A8P6R8</accession>
<dbReference type="Gene3D" id="1.20.1050.10">
    <property type="match status" value="1"/>
</dbReference>
<dbReference type="InterPro" id="IPR054416">
    <property type="entry name" value="GST_UstS-like_C"/>
</dbReference>
<dbReference type="Pfam" id="PF13409">
    <property type="entry name" value="GST_N_2"/>
    <property type="match status" value="1"/>
</dbReference>
<dbReference type="eggNOG" id="ENOG502QQN3">
    <property type="taxonomic scope" value="Eukaryota"/>
</dbReference>
<dbReference type="OMA" id="WAITREN"/>
<dbReference type="EMBL" id="AACS02000005">
    <property type="protein sequence ID" value="EAU82646.1"/>
    <property type="molecule type" value="Genomic_DNA"/>
</dbReference>
<protein>
    <recommendedName>
        <fullName evidence="1">GST N-terminal domain-containing protein</fullName>
    </recommendedName>
</protein>
<dbReference type="RefSeq" id="XP_001839213.1">
    <property type="nucleotide sequence ID" value="XM_001839161.2"/>
</dbReference>
<dbReference type="SUPFAM" id="SSF52833">
    <property type="entry name" value="Thioredoxin-like"/>
    <property type="match status" value="1"/>
</dbReference>
<proteinExistence type="predicted"/>
<dbReference type="KEGG" id="cci:CC1G_07928"/>
<dbReference type="InterPro" id="IPR036249">
    <property type="entry name" value="Thioredoxin-like_sf"/>
</dbReference>
<dbReference type="OrthoDB" id="4951845at2759"/>
<dbReference type="STRING" id="240176.A8P6R8"/>
<evidence type="ECO:0000259" key="1">
    <source>
        <dbReference type="PROSITE" id="PS50404"/>
    </source>
</evidence>
<gene>
    <name evidence="2" type="ORF">CC1G_07928</name>
</gene>
<feature type="domain" description="GST N-terminal" evidence="1">
    <location>
        <begin position="7"/>
        <end position="99"/>
    </location>
</feature>
<dbReference type="InParanoid" id="A8P6R8"/>
<sequence length="291" mass="32524">MITLYDSPCTLPIKASSPNTWKARFVLNYKRLPYKTEWVAYHDIASVYTKHGLSAVCKRLDGEEFYYSLPVIYDSTTGKAIADSLQIAKYLDEQYPDTPRVFGASKANVDEGEGVRDEGVDVDVGVDEAILNKAEEFTNLTMSLFLPVFPLLFKQAYKHIEPASRPFFSSARLKDLAPFYSGPGLSSLDELKISEEQAIGAWKQLEVNLFKGLDARVQSPGNGKGEGEERLVGWCRGGDKPTFEDFVLGGMLIFVRIAYGEESAEWKGVSKWNEGKWGAFLDKLAPYQTVQ</sequence>
<dbReference type="Proteomes" id="UP000001861">
    <property type="component" value="Unassembled WGS sequence"/>
</dbReference>